<dbReference type="InterPro" id="IPR036865">
    <property type="entry name" value="CRAL-TRIO_dom_sf"/>
</dbReference>
<keyword evidence="1" id="KW-1133">Transmembrane helix</keyword>
<name>A0A3P8HUN4_9TREM</name>
<sequence>MSNEPIISYFVPLSKYSALFLFWVANFSLTFSFRKNLKALFIVHPTTGIKILWSLFKPFIRPPYTKQQHGHKAWLLQEKIFRRLKMFDR</sequence>
<organism evidence="2 3">
    <name type="scientific">Echinostoma caproni</name>
    <dbReference type="NCBI Taxonomy" id="27848"/>
    <lineage>
        <taxon>Eukaryota</taxon>
        <taxon>Metazoa</taxon>
        <taxon>Spiralia</taxon>
        <taxon>Lophotrochozoa</taxon>
        <taxon>Platyhelminthes</taxon>
        <taxon>Trematoda</taxon>
        <taxon>Digenea</taxon>
        <taxon>Plagiorchiida</taxon>
        <taxon>Echinostomata</taxon>
        <taxon>Echinostomatoidea</taxon>
        <taxon>Echinostomatidae</taxon>
        <taxon>Echinostoma</taxon>
    </lineage>
</organism>
<dbReference type="Proteomes" id="UP000272942">
    <property type="component" value="Unassembled WGS sequence"/>
</dbReference>
<dbReference type="Gene3D" id="3.40.525.10">
    <property type="entry name" value="CRAL-TRIO lipid binding domain"/>
    <property type="match status" value="1"/>
</dbReference>
<dbReference type="AlphaFoldDB" id="A0A3P8HUN4"/>
<dbReference type="OrthoDB" id="19923at2759"/>
<keyword evidence="1" id="KW-0812">Transmembrane</keyword>
<evidence type="ECO:0000313" key="2">
    <source>
        <dbReference type="EMBL" id="VDP87478.1"/>
    </source>
</evidence>
<dbReference type="EMBL" id="UZAN01049511">
    <property type="protein sequence ID" value="VDP87478.1"/>
    <property type="molecule type" value="Genomic_DNA"/>
</dbReference>
<evidence type="ECO:0000256" key="1">
    <source>
        <dbReference type="SAM" id="Phobius"/>
    </source>
</evidence>
<dbReference type="SUPFAM" id="SSF52087">
    <property type="entry name" value="CRAL/TRIO domain"/>
    <property type="match status" value="1"/>
</dbReference>
<feature type="transmembrane region" description="Helical" evidence="1">
    <location>
        <begin position="6"/>
        <end position="25"/>
    </location>
</feature>
<reference evidence="2 3" key="1">
    <citation type="submission" date="2018-11" db="EMBL/GenBank/DDBJ databases">
        <authorList>
            <consortium name="Pathogen Informatics"/>
        </authorList>
    </citation>
    <scope>NUCLEOTIDE SEQUENCE [LARGE SCALE GENOMIC DNA]</scope>
    <source>
        <strain evidence="2 3">Egypt</strain>
    </source>
</reference>
<proteinExistence type="predicted"/>
<keyword evidence="3" id="KW-1185">Reference proteome</keyword>
<keyword evidence="1" id="KW-0472">Membrane</keyword>
<accession>A0A3P8HUN4</accession>
<evidence type="ECO:0000313" key="3">
    <source>
        <dbReference type="Proteomes" id="UP000272942"/>
    </source>
</evidence>
<gene>
    <name evidence="2" type="ORF">ECPE_LOCUS10698</name>
</gene>
<protein>
    <submittedName>
        <fullName evidence="2">Uncharacterized protein</fullName>
    </submittedName>
</protein>